<dbReference type="Proteomes" id="UP000198287">
    <property type="component" value="Unassembled WGS sequence"/>
</dbReference>
<feature type="transmembrane region" description="Helical" evidence="2">
    <location>
        <begin position="52"/>
        <end position="70"/>
    </location>
</feature>
<keyword evidence="2" id="KW-1133">Transmembrane helix</keyword>
<feature type="region of interest" description="Disordered" evidence="1">
    <location>
        <begin position="83"/>
        <end position="110"/>
    </location>
</feature>
<dbReference type="AlphaFoldDB" id="A0A226EA80"/>
<comment type="caution">
    <text evidence="3">The sequence shown here is derived from an EMBL/GenBank/DDBJ whole genome shotgun (WGS) entry which is preliminary data.</text>
</comment>
<evidence type="ECO:0000256" key="1">
    <source>
        <dbReference type="SAM" id="MobiDB-lite"/>
    </source>
</evidence>
<gene>
    <name evidence="3" type="ORF">Fcan01_10836</name>
</gene>
<organism evidence="3 4">
    <name type="scientific">Folsomia candida</name>
    <name type="common">Springtail</name>
    <dbReference type="NCBI Taxonomy" id="158441"/>
    <lineage>
        <taxon>Eukaryota</taxon>
        <taxon>Metazoa</taxon>
        <taxon>Ecdysozoa</taxon>
        <taxon>Arthropoda</taxon>
        <taxon>Hexapoda</taxon>
        <taxon>Collembola</taxon>
        <taxon>Entomobryomorpha</taxon>
        <taxon>Isotomoidea</taxon>
        <taxon>Isotomidae</taxon>
        <taxon>Proisotominae</taxon>
        <taxon>Folsomia</taxon>
    </lineage>
</organism>
<name>A0A226EA80_FOLCA</name>
<evidence type="ECO:0000313" key="4">
    <source>
        <dbReference type="Proteomes" id="UP000198287"/>
    </source>
</evidence>
<evidence type="ECO:0000256" key="2">
    <source>
        <dbReference type="SAM" id="Phobius"/>
    </source>
</evidence>
<protein>
    <submittedName>
        <fullName evidence="3">Uncharacterized protein</fullName>
    </submittedName>
</protein>
<proteinExistence type="predicted"/>
<dbReference type="EMBL" id="LNIX01000005">
    <property type="protein sequence ID" value="OXA54044.1"/>
    <property type="molecule type" value="Genomic_DNA"/>
</dbReference>
<evidence type="ECO:0000313" key="3">
    <source>
        <dbReference type="EMBL" id="OXA54044.1"/>
    </source>
</evidence>
<keyword evidence="4" id="KW-1185">Reference proteome</keyword>
<reference evidence="3 4" key="1">
    <citation type="submission" date="2015-12" db="EMBL/GenBank/DDBJ databases">
        <title>The genome of Folsomia candida.</title>
        <authorList>
            <person name="Faddeeva A."/>
            <person name="Derks M.F."/>
            <person name="Anvar Y."/>
            <person name="Smit S."/>
            <person name="Van Straalen N."/>
            <person name="Roelofs D."/>
        </authorList>
    </citation>
    <scope>NUCLEOTIDE SEQUENCE [LARGE SCALE GENOMIC DNA]</scope>
    <source>
        <strain evidence="3 4">VU population</strain>
        <tissue evidence="3">Whole body</tissue>
    </source>
</reference>
<keyword evidence="2" id="KW-0472">Membrane</keyword>
<sequence length="110" mass="12089">MWNAIEMGLIHKWIDTDVYNIRKARQDLKQDGDGSSNFNDADGPQKLKVQQFVGGIVILIIGSGAGFVGAEMAEGTVKKVTKNHEGAQNLNSAEFMPDPKKNFPTNERAK</sequence>
<keyword evidence="2" id="KW-0812">Transmembrane</keyword>
<feature type="compositionally biased region" description="Basic and acidic residues" evidence="1">
    <location>
        <begin position="97"/>
        <end position="110"/>
    </location>
</feature>
<accession>A0A226EA80</accession>